<dbReference type="GO" id="GO:0000287">
    <property type="term" value="F:magnesium ion binding"/>
    <property type="evidence" value="ECO:0007669"/>
    <property type="project" value="TreeGrafter"/>
</dbReference>
<keyword evidence="4 5" id="KW-0486">Methionine biosynthesis</keyword>
<evidence type="ECO:0000256" key="6">
    <source>
        <dbReference type="NCBIfam" id="TIGR03333"/>
    </source>
</evidence>
<dbReference type="NCBIfam" id="TIGR01489">
    <property type="entry name" value="DKMTPPase-SF"/>
    <property type="match status" value="1"/>
</dbReference>
<dbReference type="InterPro" id="IPR023214">
    <property type="entry name" value="HAD_sf"/>
</dbReference>
<dbReference type="InterPro" id="IPR017718">
    <property type="entry name" value="HAD-SF_hydro_IB_MtnX"/>
</dbReference>
<dbReference type="EC" id="3.1.3.87" evidence="5 6"/>
<comment type="similarity">
    <text evidence="1">Belongs to the HAD-like hydrolase superfamily. SerB family.</text>
</comment>
<dbReference type="SUPFAM" id="SSF56784">
    <property type="entry name" value="HAD-like"/>
    <property type="match status" value="1"/>
</dbReference>
<reference evidence="7 8" key="2">
    <citation type="submission" date="2020-04" db="EMBL/GenBank/DDBJ databases">
        <authorList>
            <person name="Fomenkov A."/>
            <person name="Anton B.P."/>
            <person name="Roberts R.J."/>
        </authorList>
    </citation>
    <scope>NUCLEOTIDE SEQUENCE [LARGE SCALE GENOMIC DNA]</scope>
    <source>
        <strain evidence="7 8">S2</strain>
    </source>
</reference>
<dbReference type="EMBL" id="CP051128">
    <property type="protein sequence ID" value="QIZ07253.1"/>
    <property type="molecule type" value="Genomic_DNA"/>
</dbReference>
<keyword evidence="3 5" id="KW-0378">Hydrolase</keyword>
<dbReference type="NCBIfam" id="NF007103">
    <property type="entry name" value="PRK09552.1"/>
    <property type="match status" value="1"/>
</dbReference>
<accession>A0A6H1P123</accession>
<dbReference type="AlphaFoldDB" id="A0A6H1P123"/>
<proteinExistence type="inferred from homology"/>
<evidence type="ECO:0000313" key="8">
    <source>
        <dbReference type="Proteomes" id="UP000501868"/>
    </source>
</evidence>
<evidence type="ECO:0000256" key="5">
    <source>
        <dbReference type="HAMAP-Rule" id="MF_01680"/>
    </source>
</evidence>
<dbReference type="NCBIfam" id="TIGR03333">
    <property type="entry name" value="salvage_mtnX"/>
    <property type="match status" value="1"/>
</dbReference>
<keyword evidence="2 5" id="KW-0028">Amino-acid biosynthesis</keyword>
<sequence length="224" mass="25637">MTKPVIFCDFDGTVTESDNIISIMEKFAPQGWERIKDQILSREISINEGVGKLFSLLPSRLKDELTEFAIENAKIRPGFGEFVEFARAKGIPFYIVSGGIDFFVYPILEKYGPFDGVYCNESDFTDERIKILWPNECDSLCNNDCGCCKPSIIRKLNTQENRFKIVIGDSVTDLEAAKHADFVLARDLLQEKCVEWGINHQEFTSFFDCIEEIKKRIEVDELTC</sequence>
<protein>
    <recommendedName>
        <fullName evidence="5 6">2-hydroxy-3-keto-5-methylthiopentenyl-1-phosphate phosphatase</fullName>
        <shortName evidence="5">HK-MTPenyl-1-P phosphatase</shortName>
        <ecNumber evidence="5 6">3.1.3.87</ecNumber>
    </recommendedName>
</protein>
<dbReference type="GO" id="GO:0006564">
    <property type="term" value="P:L-serine biosynthetic process"/>
    <property type="evidence" value="ECO:0007669"/>
    <property type="project" value="TreeGrafter"/>
</dbReference>
<dbReference type="GO" id="GO:0019509">
    <property type="term" value="P:L-methionine salvage from methylthioadenosine"/>
    <property type="evidence" value="ECO:0007669"/>
    <property type="project" value="UniProtKB-UniRule"/>
</dbReference>
<dbReference type="PANTHER" id="PTHR43344:SF21">
    <property type="entry name" value="POLYOL PHOSPHATE PHOSPHATASE PYP1"/>
    <property type="match status" value="1"/>
</dbReference>
<dbReference type="CDD" id="cd07524">
    <property type="entry name" value="HAD_Pase"/>
    <property type="match status" value="1"/>
</dbReference>
<evidence type="ECO:0000256" key="4">
    <source>
        <dbReference type="ARBA" id="ARBA00023167"/>
    </source>
</evidence>
<comment type="catalytic activity">
    <reaction evidence="5">
        <text>2-hydroxy-5-methylsulfanyl-3-oxopent-1-enyl phosphate + H2O = 1,2-dihydroxy-5-(methylsulfanyl)pent-1-en-3-one + phosphate</text>
        <dbReference type="Rhea" id="RHEA:14481"/>
        <dbReference type="ChEBI" id="CHEBI:15377"/>
        <dbReference type="ChEBI" id="CHEBI:43474"/>
        <dbReference type="ChEBI" id="CHEBI:49252"/>
        <dbReference type="ChEBI" id="CHEBI:59505"/>
        <dbReference type="EC" id="3.1.3.87"/>
    </reaction>
</comment>
<evidence type="ECO:0000313" key="7">
    <source>
        <dbReference type="EMBL" id="QIZ07253.1"/>
    </source>
</evidence>
<dbReference type="GO" id="GO:0036424">
    <property type="term" value="F:L-phosphoserine phosphatase activity"/>
    <property type="evidence" value="ECO:0007669"/>
    <property type="project" value="TreeGrafter"/>
</dbReference>
<comment type="similarity">
    <text evidence="5">Belongs to the HAD-like hydrolase superfamily. MtnX family.</text>
</comment>
<dbReference type="Gene3D" id="3.90.1470.20">
    <property type="match status" value="1"/>
</dbReference>
<evidence type="ECO:0000256" key="3">
    <source>
        <dbReference type="ARBA" id="ARBA00022801"/>
    </source>
</evidence>
<dbReference type="InterPro" id="IPR036412">
    <property type="entry name" value="HAD-like_sf"/>
</dbReference>
<dbReference type="GO" id="GO:0043716">
    <property type="term" value="F:2-hydroxy-3-keto-5-methylthiopentenyl-1-phosphate phosphatase activity"/>
    <property type="evidence" value="ECO:0007669"/>
    <property type="project" value="UniProtKB-UniRule"/>
</dbReference>
<reference evidence="7 8" key="1">
    <citation type="submission" date="2020-04" db="EMBL/GenBank/DDBJ databases">
        <title>Genome-Wide Identification of 5-Methylcytosine Sites in Bacterial Genomes By High-Throughput Sequencing of MspJI Restriction Fragments.</title>
        <authorList>
            <person name="Wu V."/>
        </authorList>
    </citation>
    <scope>NUCLEOTIDE SEQUENCE [LARGE SCALE GENOMIC DNA]</scope>
    <source>
        <strain evidence="7 8">S2</strain>
    </source>
</reference>
<dbReference type="PANTHER" id="PTHR43344">
    <property type="entry name" value="PHOSPHOSERINE PHOSPHATASE"/>
    <property type="match status" value="1"/>
</dbReference>
<evidence type="ECO:0000256" key="1">
    <source>
        <dbReference type="ARBA" id="ARBA00009184"/>
    </source>
</evidence>
<dbReference type="Pfam" id="PF12710">
    <property type="entry name" value="HAD"/>
    <property type="match status" value="1"/>
</dbReference>
<dbReference type="GO" id="GO:0005737">
    <property type="term" value="C:cytoplasm"/>
    <property type="evidence" value="ECO:0007669"/>
    <property type="project" value="TreeGrafter"/>
</dbReference>
<dbReference type="InterPro" id="IPR006384">
    <property type="entry name" value="HAD_hydro_PyrdxlP_Pase-like"/>
</dbReference>
<dbReference type="UniPathway" id="UPA00904">
    <property type="reaction ID" value="UER00877"/>
</dbReference>
<organism evidence="7 8">
    <name type="scientific">Priestia megaterium</name>
    <name type="common">Bacillus megaterium</name>
    <dbReference type="NCBI Taxonomy" id="1404"/>
    <lineage>
        <taxon>Bacteria</taxon>
        <taxon>Bacillati</taxon>
        <taxon>Bacillota</taxon>
        <taxon>Bacilli</taxon>
        <taxon>Bacillales</taxon>
        <taxon>Bacillaceae</taxon>
        <taxon>Priestia</taxon>
    </lineage>
</organism>
<dbReference type="HAMAP" id="MF_01680">
    <property type="entry name" value="Salvage_MtnX"/>
    <property type="match status" value="1"/>
</dbReference>
<dbReference type="Proteomes" id="UP000501868">
    <property type="component" value="Chromosome"/>
</dbReference>
<dbReference type="InterPro" id="IPR050582">
    <property type="entry name" value="HAD-like_SerB"/>
</dbReference>
<evidence type="ECO:0000256" key="2">
    <source>
        <dbReference type="ARBA" id="ARBA00022605"/>
    </source>
</evidence>
<gene>
    <name evidence="5" type="primary">mtnX</name>
    <name evidence="7" type="ORF">HFZ78_11490</name>
</gene>
<comment type="function">
    <text evidence="5">Dephosphorylates 2-hydroxy-3-keto-5-methylthiopentenyl-1-phosphate (HK-MTPenyl-1-P) yielding 1,2-dihydroxy-3-keto-5-methylthiopentene (DHK-MTPene).</text>
</comment>
<dbReference type="Gene3D" id="3.40.50.1000">
    <property type="entry name" value="HAD superfamily/HAD-like"/>
    <property type="match status" value="1"/>
</dbReference>
<name>A0A6H1P123_PRIMG</name>
<dbReference type="NCBIfam" id="TIGR01488">
    <property type="entry name" value="HAD-SF-IB"/>
    <property type="match status" value="1"/>
</dbReference>
<comment type="pathway">
    <text evidence="5">Amino-acid biosynthesis; L-methionine biosynthesis via salvage pathway; L-methionine from S-methyl-5-thio-alpha-D-ribose 1-phosphate: step 4/6.</text>
</comment>